<name>A0ABQ3XEK7_9ACTN</name>
<accession>A0ABQ3XEK7</accession>
<dbReference type="PANTHER" id="PTHR30469">
    <property type="entry name" value="MULTIDRUG RESISTANCE PROTEIN MDTA"/>
    <property type="match status" value="1"/>
</dbReference>
<organism evidence="1 2">
    <name type="scientific">Actinoplanes couchii</name>
    <dbReference type="NCBI Taxonomy" id="403638"/>
    <lineage>
        <taxon>Bacteria</taxon>
        <taxon>Bacillati</taxon>
        <taxon>Actinomycetota</taxon>
        <taxon>Actinomycetes</taxon>
        <taxon>Micromonosporales</taxon>
        <taxon>Micromonosporaceae</taxon>
        <taxon>Actinoplanes</taxon>
    </lineage>
</organism>
<evidence type="ECO:0000313" key="1">
    <source>
        <dbReference type="EMBL" id="GID56936.1"/>
    </source>
</evidence>
<evidence type="ECO:0000313" key="2">
    <source>
        <dbReference type="Proteomes" id="UP000612282"/>
    </source>
</evidence>
<proteinExistence type="predicted"/>
<dbReference type="Proteomes" id="UP000612282">
    <property type="component" value="Unassembled WGS sequence"/>
</dbReference>
<comment type="caution">
    <text evidence="1">The sequence shown here is derived from an EMBL/GenBank/DDBJ whole genome shotgun (WGS) entry which is preliminary data.</text>
</comment>
<dbReference type="RefSeq" id="WP_203798990.1">
    <property type="nucleotide sequence ID" value="NZ_BAAAQE010000094.1"/>
</dbReference>
<reference evidence="1 2" key="1">
    <citation type="submission" date="2021-01" db="EMBL/GenBank/DDBJ databases">
        <title>Whole genome shotgun sequence of Actinoplanes couchii NBRC 106145.</title>
        <authorList>
            <person name="Komaki H."/>
            <person name="Tamura T."/>
        </authorList>
    </citation>
    <scope>NUCLEOTIDE SEQUENCE [LARGE SCALE GENOMIC DNA]</scope>
    <source>
        <strain evidence="1 2">NBRC 106145</strain>
    </source>
</reference>
<gene>
    <name evidence="1" type="ORF">Aco03nite_053400</name>
</gene>
<sequence>MPFRKGPWAFAAAALTVAAAGAGFLSLQRAGGSPQSRPSASTATLSTAEVVRQDIATGRPLTGTVGYGPAWPVTAPGEGVVTWLPAVGTTVKRGEQAYRIDDRPVPVFYGKVPLFRSLDRANLVGRDVRIVADNLEALGYRVGSQPAKGTVVTVAPEPSVPPGPPVTVHAGEAVVTDGLIKAIKAWQRDRQLPETGTIARGDVLVQPRPIRVATVTARPGDTAGDELMTVTGTAKVIEVIAEVGDAGTVSTGDAVTVTVPGGNAKTGKVTAIGTAAGPDGGTPSLTITVTLTGRNEAARLDAAQVQVDFVTERHQDVLVVPVGALLALREGGYAVQLSGGALVAVRTGIIAKGLVEVSGDGLAEGATVVTTS</sequence>
<keyword evidence="2" id="KW-1185">Reference proteome</keyword>
<protein>
    <submittedName>
        <fullName evidence="1">Peptidoglycan-binding protein</fullName>
    </submittedName>
</protein>
<dbReference type="Gene3D" id="2.40.420.20">
    <property type="match status" value="1"/>
</dbReference>
<dbReference type="EMBL" id="BOMG01000064">
    <property type="protein sequence ID" value="GID56936.1"/>
    <property type="molecule type" value="Genomic_DNA"/>
</dbReference>
<dbReference type="PANTHER" id="PTHR30469:SF15">
    <property type="entry name" value="HLYD FAMILY OF SECRETION PROTEINS"/>
    <property type="match status" value="1"/>
</dbReference>